<dbReference type="GO" id="GO:0005634">
    <property type="term" value="C:nucleus"/>
    <property type="evidence" value="ECO:0007669"/>
    <property type="project" value="TreeGrafter"/>
</dbReference>
<dbReference type="Pfam" id="PF10263">
    <property type="entry name" value="SprT-like"/>
    <property type="match status" value="1"/>
</dbReference>
<gene>
    <name evidence="3" type="primary">EOG090X0464</name>
</gene>
<reference evidence="3" key="1">
    <citation type="submission" date="2018-08" db="EMBL/GenBank/DDBJ databases">
        <authorList>
            <person name="Cornetti L."/>
        </authorList>
    </citation>
    <scope>NUCLEOTIDE SEQUENCE</scope>
    <source>
        <strain evidence="3">FI-BAL1-1</strain>
    </source>
</reference>
<accession>A0A4Y7LNE8</accession>
<evidence type="ECO:0000313" key="3">
    <source>
        <dbReference type="EMBL" id="SVE69726.1"/>
    </source>
</evidence>
<dbReference type="EMBL" id="LR000107">
    <property type="protein sequence ID" value="SVE69726.1"/>
    <property type="molecule type" value="mRNA"/>
</dbReference>
<dbReference type="SMART" id="SM00731">
    <property type="entry name" value="SprT"/>
    <property type="match status" value="1"/>
</dbReference>
<feature type="region of interest" description="Disordered" evidence="1">
    <location>
        <begin position="331"/>
        <end position="350"/>
    </location>
</feature>
<feature type="compositionally biased region" description="Low complexity" evidence="1">
    <location>
        <begin position="336"/>
        <end position="345"/>
    </location>
</feature>
<proteinExistence type="evidence at transcript level"/>
<dbReference type="PANTHER" id="PTHR23099:SF0">
    <property type="entry name" value="GERM CELL NUCLEAR ACIDIC PROTEIN"/>
    <property type="match status" value="1"/>
</dbReference>
<evidence type="ECO:0000256" key="1">
    <source>
        <dbReference type="SAM" id="MobiDB-lite"/>
    </source>
</evidence>
<evidence type="ECO:0000259" key="2">
    <source>
        <dbReference type="SMART" id="SM00731"/>
    </source>
</evidence>
<name>A0A4Y7LNE8_9CRUS</name>
<protein>
    <submittedName>
        <fullName evidence="3">EOG090X0464</fullName>
    </submittedName>
</protein>
<organism evidence="3">
    <name type="scientific">Eubosmina coregoni</name>
    <dbReference type="NCBI Taxonomy" id="186181"/>
    <lineage>
        <taxon>Eukaryota</taxon>
        <taxon>Metazoa</taxon>
        <taxon>Ecdysozoa</taxon>
        <taxon>Arthropoda</taxon>
        <taxon>Crustacea</taxon>
        <taxon>Branchiopoda</taxon>
        <taxon>Diplostraca</taxon>
        <taxon>Cladocera</taxon>
        <taxon>Anomopoda</taxon>
        <taxon>Bosminidae</taxon>
        <taxon>Eubosmina</taxon>
    </lineage>
</organism>
<dbReference type="AlphaFoldDB" id="A0A4Y7LNE8"/>
<feature type="domain" description="SprT-like" evidence="2">
    <location>
        <begin position="390"/>
        <end position="549"/>
    </location>
</feature>
<sequence length="596" mass="66876">MKQQNKENSIDPSLLKTPEAKPKISAALIFNSCKKLKPVVGDLVPGHSILVSESSDDEEEEFIINGSHQRFQSCLDQASETATDSPLVEYSLIRKWLQNVDDSFSSEDDSFRDLEKDEDLSLAATVKKKCEPKKLAVNSPLFAHKFSEKPSTPAEDPNILAEETIILSSDDEADKKVVKKPDNGISSGLQNLRTFETKSVVSSSCQSVNLSDDDGFDSSFLTKPSLKDRLLNIPKTSSAICSDDDDSPLVLKLPAKSRFVLASDSSSDEASPALKGRITSIRREVNHTKEVIRAVPPVPKSGSCSDLEDVFSILTVDDAINVKAKTTVKPKKKKTVAPTPTPKTTSKWFDGPSSHQYRESFLSSLSSNVDPERRHPDAHSYVKNFRKLRDELTQRLFVVFNDNVFNQQLPRDFSITWNNRLTRTAGYCRHFTKRQSGLSLFESRIELSVKVVDSPCRLRDTLIHELCHAATWMIDQCRGGHGPVWRKWANQAVKVYPELPPISRCHNYEIACKYYYNCVACPFSTGRHSKSVDTTTHVCPRCRGSLELSTDRRLFDAVSELRHEILVLTIQNEKLKNQDGLQLQSASFKKLKRISP</sequence>
<dbReference type="PANTHER" id="PTHR23099">
    <property type="entry name" value="TRANSCRIPTIONAL REGULATOR"/>
    <property type="match status" value="1"/>
</dbReference>
<dbReference type="InterPro" id="IPR006640">
    <property type="entry name" value="SprT-like_domain"/>
</dbReference>
<dbReference type="GO" id="GO:0006974">
    <property type="term" value="P:DNA damage response"/>
    <property type="evidence" value="ECO:0007669"/>
    <property type="project" value="UniProtKB-ARBA"/>
</dbReference>